<evidence type="ECO:0000259" key="9">
    <source>
        <dbReference type="PROSITE" id="PS50011"/>
    </source>
</evidence>
<dbReference type="Proteomes" id="UP001457282">
    <property type="component" value="Unassembled WGS sequence"/>
</dbReference>
<keyword evidence="3 8" id="KW-0812">Transmembrane</keyword>
<dbReference type="GO" id="GO:0004672">
    <property type="term" value="F:protein kinase activity"/>
    <property type="evidence" value="ECO:0007669"/>
    <property type="project" value="InterPro"/>
</dbReference>
<evidence type="ECO:0000256" key="8">
    <source>
        <dbReference type="SAM" id="Phobius"/>
    </source>
</evidence>
<feature type="region of interest" description="Disordered" evidence="7">
    <location>
        <begin position="297"/>
        <end position="335"/>
    </location>
</feature>
<reference evidence="10 11" key="1">
    <citation type="journal article" date="2023" name="G3 (Bethesda)">
        <title>A chromosome-length genome assembly and annotation of blackberry (Rubus argutus, cv. 'Hillquist').</title>
        <authorList>
            <person name="Bruna T."/>
            <person name="Aryal R."/>
            <person name="Dudchenko O."/>
            <person name="Sargent D.J."/>
            <person name="Mead D."/>
            <person name="Buti M."/>
            <person name="Cavallini A."/>
            <person name="Hytonen T."/>
            <person name="Andres J."/>
            <person name="Pham M."/>
            <person name="Weisz D."/>
            <person name="Mascagni F."/>
            <person name="Usai G."/>
            <person name="Natali L."/>
            <person name="Bassil N."/>
            <person name="Fernandez G.E."/>
            <person name="Lomsadze A."/>
            <person name="Armour M."/>
            <person name="Olukolu B."/>
            <person name="Poorten T."/>
            <person name="Britton C."/>
            <person name="Davik J."/>
            <person name="Ashrafi H."/>
            <person name="Aiden E.L."/>
            <person name="Borodovsky M."/>
            <person name="Worthington M."/>
        </authorList>
    </citation>
    <scope>NUCLEOTIDE SEQUENCE [LARGE SCALE GENOMIC DNA]</scope>
    <source>
        <strain evidence="10">PI 553951</strain>
    </source>
</reference>
<dbReference type="InterPro" id="IPR001611">
    <property type="entry name" value="Leu-rich_rpt"/>
</dbReference>
<organism evidence="10 11">
    <name type="scientific">Rubus argutus</name>
    <name type="common">Southern blackberry</name>
    <dbReference type="NCBI Taxonomy" id="59490"/>
    <lineage>
        <taxon>Eukaryota</taxon>
        <taxon>Viridiplantae</taxon>
        <taxon>Streptophyta</taxon>
        <taxon>Embryophyta</taxon>
        <taxon>Tracheophyta</taxon>
        <taxon>Spermatophyta</taxon>
        <taxon>Magnoliopsida</taxon>
        <taxon>eudicotyledons</taxon>
        <taxon>Gunneridae</taxon>
        <taxon>Pentapetalae</taxon>
        <taxon>rosids</taxon>
        <taxon>fabids</taxon>
        <taxon>Rosales</taxon>
        <taxon>Rosaceae</taxon>
        <taxon>Rosoideae</taxon>
        <taxon>Rosoideae incertae sedis</taxon>
        <taxon>Rubus</taxon>
    </lineage>
</organism>
<keyword evidence="11" id="KW-1185">Reference proteome</keyword>
<dbReference type="SUPFAM" id="SSF52058">
    <property type="entry name" value="L domain-like"/>
    <property type="match status" value="1"/>
</dbReference>
<dbReference type="EMBL" id="JBEDUW010000002">
    <property type="protein sequence ID" value="KAK9942002.1"/>
    <property type="molecule type" value="Genomic_DNA"/>
</dbReference>
<dbReference type="InterPro" id="IPR032675">
    <property type="entry name" value="LRR_dom_sf"/>
</dbReference>
<feature type="transmembrane region" description="Helical" evidence="8">
    <location>
        <begin position="228"/>
        <end position="252"/>
    </location>
</feature>
<dbReference type="PANTHER" id="PTHR48007:SF47">
    <property type="entry name" value="PROTEIN KINASE DOMAIN-CONTAINING PROTEIN"/>
    <property type="match status" value="1"/>
</dbReference>
<comment type="caution">
    <text evidence="10">The sequence shown here is derived from an EMBL/GenBank/DDBJ whole genome shotgun (WGS) entry which is preliminary data.</text>
</comment>
<dbReference type="InterPro" id="IPR046959">
    <property type="entry name" value="PRK1-6/SRF4-like"/>
</dbReference>
<evidence type="ECO:0000256" key="1">
    <source>
        <dbReference type="ARBA" id="ARBA00004370"/>
    </source>
</evidence>
<dbReference type="FunFam" id="3.80.10.10:FF:000383">
    <property type="entry name" value="Leucine-rich repeat receptor protein kinase EMS1"/>
    <property type="match status" value="1"/>
</dbReference>
<evidence type="ECO:0000256" key="2">
    <source>
        <dbReference type="ARBA" id="ARBA00022614"/>
    </source>
</evidence>
<feature type="compositionally biased region" description="Polar residues" evidence="7">
    <location>
        <begin position="316"/>
        <end position="327"/>
    </location>
</feature>
<evidence type="ECO:0000256" key="6">
    <source>
        <dbReference type="ARBA" id="ARBA00023136"/>
    </source>
</evidence>
<dbReference type="InterPro" id="IPR001245">
    <property type="entry name" value="Ser-Thr/Tyr_kinase_cat_dom"/>
</dbReference>
<proteinExistence type="predicted"/>
<dbReference type="InterPro" id="IPR000719">
    <property type="entry name" value="Prot_kinase_dom"/>
</dbReference>
<evidence type="ECO:0000256" key="7">
    <source>
        <dbReference type="SAM" id="MobiDB-lite"/>
    </source>
</evidence>
<feature type="domain" description="Protein kinase" evidence="9">
    <location>
        <begin position="351"/>
        <end position="515"/>
    </location>
</feature>
<sequence length="515" mass="54403">MSSKTQNINSASGSIAEELGMIEHLVHLDLSNNFFNGSLPKTILNASELQVLSLSNNVISGELPESIGDLKRLQLLNISDNALAGKVPENLTSFAKPHSSFFKKQSALLEPLLQQDLGKIPAEFAKKVSVNSTIDLSFNNLTGAIPDSQALLNQKTELFAGNGELCGKPLKNLCPIPSTLSTPPNVTTTSSSPAIAAIPKTLDSNPQSNTSGATNGTQNKTQTGLKPVTITGIVVGDLAGIAIIGLVILYVYHVRKKSKNLNPISTTAEPEKKSDIVTKIDPAATKPSSWSCLTIEGEETSEATSSDSDHDEQAKDQTSGVHSQNSEKSQKGGVLVTVDGEPELELETLLKASAYVLGASGPSIVYKAVLEDKTALAVRRIGESVVEKMRDFENQVRAIAKMRHPNLVRLRGFYWGDDEKLVIYDYVSNGSLAGTINRKAGNMISHKGSGSARGYFGSLKSGTAREGLNDVIPPIAGSPVATSSSSAGGALSPYQAPESLKNLKPNPSGTCTLLG</sequence>
<feature type="compositionally biased region" description="Polar residues" evidence="7">
    <location>
        <begin position="505"/>
        <end position="515"/>
    </location>
</feature>
<dbReference type="GO" id="GO:0016020">
    <property type="term" value="C:membrane"/>
    <property type="evidence" value="ECO:0007669"/>
    <property type="project" value="UniProtKB-SubCell"/>
</dbReference>
<keyword evidence="4" id="KW-0677">Repeat</keyword>
<dbReference type="GO" id="GO:0005524">
    <property type="term" value="F:ATP binding"/>
    <property type="evidence" value="ECO:0007669"/>
    <property type="project" value="InterPro"/>
</dbReference>
<evidence type="ECO:0000256" key="4">
    <source>
        <dbReference type="ARBA" id="ARBA00022737"/>
    </source>
</evidence>
<dbReference type="InterPro" id="IPR011009">
    <property type="entry name" value="Kinase-like_dom_sf"/>
</dbReference>
<evidence type="ECO:0000256" key="5">
    <source>
        <dbReference type="ARBA" id="ARBA00022989"/>
    </source>
</evidence>
<dbReference type="Gene3D" id="3.30.200.20">
    <property type="entry name" value="Phosphorylase Kinase, domain 1"/>
    <property type="match status" value="1"/>
</dbReference>
<dbReference type="Pfam" id="PF13855">
    <property type="entry name" value="LRR_8"/>
    <property type="match status" value="1"/>
</dbReference>
<feature type="compositionally biased region" description="Polar residues" evidence="7">
    <location>
        <begin position="202"/>
        <end position="223"/>
    </location>
</feature>
<name>A0AAW1Y2D3_RUBAR</name>
<feature type="compositionally biased region" description="Low complexity" evidence="7">
    <location>
        <begin position="482"/>
        <end position="492"/>
    </location>
</feature>
<keyword evidence="2" id="KW-0433">Leucine-rich repeat</keyword>
<dbReference type="SUPFAM" id="SSF56112">
    <property type="entry name" value="Protein kinase-like (PK-like)"/>
    <property type="match status" value="1"/>
</dbReference>
<dbReference type="PROSITE" id="PS50011">
    <property type="entry name" value="PROTEIN_KINASE_DOM"/>
    <property type="match status" value="1"/>
</dbReference>
<gene>
    <name evidence="10" type="ORF">M0R45_007692</name>
</gene>
<evidence type="ECO:0000313" key="11">
    <source>
        <dbReference type="Proteomes" id="UP001457282"/>
    </source>
</evidence>
<feature type="region of interest" description="Disordered" evidence="7">
    <location>
        <begin position="199"/>
        <end position="223"/>
    </location>
</feature>
<keyword evidence="5 8" id="KW-1133">Transmembrane helix</keyword>
<dbReference type="AlphaFoldDB" id="A0AAW1Y2D3"/>
<feature type="region of interest" description="Disordered" evidence="7">
    <location>
        <begin position="482"/>
        <end position="515"/>
    </location>
</feature>
<protein>
    <recommendedName>
        <fullName evidence="9">Protein kinase domain-containing protein</fullName>
    </recommendedName>
</protein>
<dbReference type="Pfam" id="PF07714">
    <property type="entry name" value="PK_Tyr_Ser-Thr"/>
    <property type="match status" value="1"/>
</dbReference>
<dbReference type="Gene3D" id="3.80.10.10">
    <property type="entry name" value="Ribonuclease Inhibitor"/>
    <property type="match status" value="2"/>
</dbReference>
<keyword evidence="6 8" id="KW-0472">Membrane</keyword>
<accession>A0AAW1Y2D3</accession>
<evidence type="ECO:0000313" key="10">
    <source>
        <dbReference type="EMBL" id="KAK9942002.1"/>
    </source>
</evidence>
<dbReference type="PANTHER" id="PTHR48007">
    <property type="entry name" value="LEUCINE-RICH REPEAT RECEPTOR-LIKE PROTEIN KINASE PXC1"/>
    <property type="match status" value="1"/>
</dbReference>
<comment type="subcellular location">
    <subcellularLocation>
        <location evidence="1">Membrane</location>
    </subcellularLocation>
</comment>
<evidence type="ECO:0000256" key="3">
    <source>
        <dbReference type="ARBA" id="ARBA00022692"/>
    </source>
</evidence>